<gene>
    <name evidence="8" type="ORF">Vafri_19325</name>
</gene>
<dbReference type="AlphaFoldDB" id="A0A8J4BNM9"/>
<reference evidence="8" key="1">
    <citation type="journal article" date="2021" name="Proc. Natl. Acad. Sci. U.S.A.">
        <title>Three genomes in the algal genus Volvox reveal the fate of a haploid sex-determining region after a transition to homothallism.</title>
        <authorList>
            <person name="Yamamoto K."/>
            <person name="Hamaji T."/>
            <person name="Kawai-Toyooka H."/>
            <person name="Matsuzaki R."/>
            <person name="Takahashi F."/>
            <person name="Nishimura Y."/>
            <person name="Kawachi M."/>
            <person name="Noguchi H."/>
            <person name="Minakuchi Y."/>
            <person name="Umen J.G."/>
            <person name="Toyoda A."/>
            <person name="Nozaki H."/>
        </authorList>
    </citation>
    <scope>NUCLEOTIDE SEQUENCE</scope>
    <source>
        <strain evidence="8">NIES-3780</strain>
    </source>
</reference>
<name>A0A8J4BNM9_9CHLO</name>
<feature type="transmembrane region" description="Helical" evidence="6">
    <location>
        <begin position="171"/>
        <end position="195"/>
    </location>
</feature>
<dbReference type="PANTHER" id="PTHR10994">
    <property type="entry name" value="RETICULON"/>
    <property type="match status" value="1"/>
</dbReference>
<feature type="transmembrane region" description="Helical" evidence="6">
    <location>
        <begin position="92"/>
        <end position="114"/>
    </location>
</feature>
<dbReference type="GO" id="GO:0005789">
    <property type="term" value="C:endoplasmic reticulum membrane"/>
    <property type="evidence" value="ECO:0007669"/>
    <property type="project" value="UniProtKB-SubCell"/>
</dbReference>
<dbReference type="Pfam" id="PF02453">
    <property type="entry name" value="Reticulon"/>
    <property type="match status" value="1"/>
</dbReference>
<comment type="caution">
    <text evidence="8">The sequence shown here is derived from an EMBL/GenBank/DDBJ whole genome shotgun (WGS) entry which is preliminary data.</text>
</comment>
<evidence type="ECO:0000256" key="5">
    <source>
        <dbReference type="ARBA" id="ARBA00023136"/>
    </source>
</evidence>
<comment type="subcellular location">
    <subcellularLocation>
        <location evidence="1 6">Endoplasmic reticulum membrane</location>
        <topology evidence="1 6">Multi-pass membrane protein</topology>
    </subcellularLocation>
</comment>
<evidence type="ECO:0000259" key="7">
    <source>
        <dbReference type="PROSITE" id="PS50845"/>
    </source>
</evidence>
<evidence type="ECO:0000313" key="9">
    <source>
        <dbReference type="Proteomes" id="UP000747399"/>
    </source>
</evidence>
<dbReference type="EMBL" id="BNCO01000076">
    <property type="protein sequence ID" value="GIL65583.1"/>
    <property type="molecule type" value="Genomic_DNA"/>
</dbReference>
<evidence type="ECO:0000256" key="3">
    <source>
        <dbReference type="ARBA" id="ARBA00022824"/>
    </source>
</evidence>
<feature type="domain" description="Reticulon" evidence="7">
    <location>
        <begin position="56"/>
        <end position="243"/>
    </location>
</feature>
<organism evidence="8 9">
    <name type="scientific">Volvox africanus</name>
    <dbReference type="NCBI Taxonomy" id="51714"/>
    <lineage>
        <taxon>Eukaryota</taxon>
        <taxon>Viridiplantae</taxon>
        <taxon>Chlorophyta</taxon>
        <taxon>core chlorophytes</taxon>
        <taxon>Chlorophyceae</taxon>
        <taxon>CS clade</taxon>
        <taxon>Chlamydomonadales</taxon>
        <taxon>Volvocaceae</taxon>
        <taxon>Volvox</taxon>
    </lineage>
</organism>
<proteinExistence type="predicted"/>
<keyword evidence="3 6" id="KW-0256">Endoplasmic reticulum</keyword>
<protein>
    <recommendedName>
        <fullName evidence="6">Reticulon-like protein</fullName>
    </recommendedName>
</protein>
<dbReference type="Proteomes" id="UP000747399">
    <property type="component" value="Unassembled WGS sequence"/>
</dbReference>
<dbReference type="PROSITE" id="PS50845">
    <property type="entry name" value="RETICULON"/>
    <property type="match status" value="1"/>
</dbReference>
<dbReference type="InterPro" id="IPR003388">
    <property type="entry name" value="Reticulon"/>
</dbReference>
<evidence type="ECO:0000256" key="6">
    <source>
        <dbReference type="RuleBase" id="RU363132"/>
    </source>
</evidence>
<feature type="non-terminal residue" evidence="8">
    <location>
        <position position="1"/>
    </location>
</feature>
<keyword evidence="5 6" id="KW-0472">Membrane</keyword>
<dbReference type="GO" id="GO:0009617">
    <property type="term" value="P:response to bacterium"/>
    <property type="evidence" value="ECO:0007669"/>
    <property type="project" value="InterPro"/>
</dbReference>
<accession>A0A8J4BNM9</accession>
<evidence type="ECO:0000256" key="1">
    <source>
        <dbReference type="ARBA" id="ARBA00004477"/>
    </source>
</evidence>
<sequence>HFPTNFIRNYYCPSLRLLPSVSGNTCNSCNLGVSVTSAVMAAAKKQLHIPFVSQNVEDLILWRNPKLSGIVFASANLAFLAYSLNPFPASTIICYAVAISSLATFIWASIGHFVSKSGPPVPALLARGLSEEEAKKFVDASLPVVNNILASLGVLAAGTDFKVSLGVVLGAYTFVHVFALISPVALIYIVVILAFSVPKIYELKQEQIERVVSAFKTKSNQLIAQFKEIVSKIPRAAPPKKAQ</sequence>
<evidence type="ECO:0000256" key="2">
    <source>
        <dbReference type="ARBA" id="ARBA00022692"/>
    </source>
</evidence>
<evidence type="ECO:0000313" key="8">
    <source>
        <dbReference type="EMBL" id="GIL65583.1"/>
    </source>
</evidence>
<keyword evidence="4 6" id="KW-1133">Transmembrane helix</keyword>
<evidence type="ECO:0000256" key="4">
    <source>
        <dbReference type="ARBA" id="ARBA00022989"/>
    </source>
</evidence>
<dbReference type="PANTHER" id="PTHR10994:SF193">
    <property type="entry name" value="RETICULON-LIKE PROTEIN"/>
    <property type="match status" value="1"/>
</dbReference>
<keyword evidence="2 6" id="KW-0812">Transmembrane</keyword>
<dbReference type="InterPro" id="IPR045064">
    <property type="entry name" value="Reticulon-like"/>
</dbReference>
<keyword evidence="9" id="KW-1185">Reference proteome</keyword>